<dbReference type="EMBL" id="LJSX01000001">
    <property type="protein sequence ID" value="KPQ12558.1"/>
    <property type="molecule type" value="Genomic_DNA"/>
</dbReference>
<evidence type="ECO:0000313" key="3">
    <source>
        <dbReference type="EMBL" id="SCC82767.1"/>
    </source>
</evidence>
<dbReference type="AlphaFoldDB" id="A0A0P7XY08"/>
<keyword evidence="1" id="KW-0472">Membrane</keyword>
<feature type="transmembrane region" description="Helical" evidence="1">
    <location>
        <begin position="242"/>
        <end position="263"/>
    </location>
</feature>
<dbReference type="STRING" id="1653334.GA0071312_3777"/>
<name>A0A0P7XY08_9HYPH</name>
<feature type="transmembrane region" description="Helical" evidence="1">
    <location>
        <begin position="102"/>
        <end position="123"/>
    </location>
</feature>
<gene>
    <name evidence="3" type="ORF">GA0071312_3777</name>
    <name evidence="2" type="ORF">HLUCCO17_00255</name>
</gene>
<dbReference type="EMBL" id="FMBM01000003">
    <property type="protein sequence ID" value="SCC82767.1"/>
    <property type="molecule type" value="Genomic_DNA"/>
</dbReference>
<feature type="transmembrane region" description="Helical" evidence="1">
    <location>
        <begin position="292"/>
        <end position="317"/>
    </location>
</feature>
<dbReference type="Proteomes" id="UP000050497">
    <property type="component" value="Unassembled WGS sequence"/>
</dbReference>
<evidence type="ECO:0000313" key="2">
    <source>
        <dbReference type="EMBL" id="KPQ12558.1"/>
    </source>
</evidence>
<accession>A0A0P7XY08</accession>
<reference evidence="2 4" key="1">
    <citation type="submission" date="2015-09" db="EMBL/GenBank/DDBJ databases">
        <title>Identification and resolution of microdiversity through metagenomic sequencing of parallel consortia.</title>
        <authorList>
            <person name="Nelson W.C."/>
            <person name="Romine M.F."/>
            <person name="Lindemann S.R."/>
        </authorList>
    </citation>
    <scope>NUCLEOTIDE SEQUENCE [LARGE SCALE GENOMIC DNA]</scope>
    <source>
        <strain evidence="2">HL-109</strain>
    </source>
</reference>
<keyword evidence="5" id="KW-1185">Reference proteome</keyword>
<evidence type="ECO:0000313" key="4">
    <source>
        <dbReference type="Proteomes" id="UP000050497"/>
    </source>
</evidence>
<feature type="transmembrane region" description="Helical" evidence="1">
    <location>
        <begin position="199"/>
        <end position="222"/>
    </location>
</feature>
<dbReference type="InterPro" id="IPR010295">
    <property type="entry name" value="DUF898"/>
</dbReference>
<keyword evidence="1" id="KW-0812">Transmembrane</keyword>
<organism evidence="2 4">
    <name type="scientific">Saliniramus fredricksonii</name>
    <dbReference type="NCBI Taxonomy" id="1653334"/>
    <lineage>
        <taxon>Bacteria</taxon>
        <taxon>Pseudomonadati</taxon>
        <taxon>Pseudomonadota</taxon>
        <taxon>Alphaproteobacteria</taxon>
        <taxon>Hyphomicrobiales</taxon>
        <taxon>Salinarimonadaceae</taxon>
        <taxon>Saliniramus</taxon>
    </lineage>
</organism>
<dbReference type="Proteomes" id="UP000182800">
    <property type="component" value="Unassembled WGS sequence"/>
</dbReference>
<protein>
    <submittedName>
        <fullName evidence="2">Putative membrane protein</fullName>
    </submittedName>
</protein>
<proteinExistence type="predicted"/>
<sequence>MAASAGAQENVAFTGTRAAFAGLLARGSLLTLPTLGLYRFWLITDIRRHLWGNTVIAGEPLEYAGRGGELLRGFLIGMAVLIPINLLLTLLGLTSFGSSVSLAGPTFFGLMVLQQFAQFRTFAYRITRSRYRGIAGSLDAQFAGYFMRRIGWDSAAILSLGLAIPFRRASLDRYLIGGCRIGDQKAQFSGTGWSLAWRVYLGWMITALVWLVIGILSVPLLASLITAAAPDLRELREVMTGPALAIIPTLVVGFTFYAVYIAIWHRWRLNHLSFGTTRFVSALRARQVVGCYLRFGAGMLLLLFLIMVLLGIIALFLTQHFPEETRALFGTSEEPSTFSAVLTVAGILVVLTLIGAMRRYFVERGVWVAVMSTLSVTQPQALIERLRYCEPASAGAGEGLADAFSLGP</sequence>
<feature type="transmembrane region" description="Helical" evidence="1">
    <location>
        <begin position="20"/>
        <end position="41"/>
    </location>
</feature>
<keyword evidence="1" id="KW-1133">Transmembrane helix</keyword>
<reference evidence="3 5" key="2">
    <citation type="submission" date="2016-08" db="EMBL/GenBank/DDBJ databases">
        <authorList>
            <person name="Varghese N."/>
            <person name="Submissions Spin"/>
        </authorList>
    </citation>
    <scope>NUCLEOTIDE SEQUENCE [LARGE SCALE GENOMIC DNA]</scope>
    <source>
        <strain evidence="3 5">HL-109</strain>
    </source>
</reference>
<comment type="caution">
    <text evidence="2">The sequence shown here is derived from an EMBL/GenBank/DDBJ whole genome shotgun (WGS) entry which is preliminary data.</text>
</comment>
<dbReference type="Pfam" id="PF05987">
    <property type="entry name" value="DUF898"/>
    <property type="match status" value="1"/>
</dbReference>
<evidence type="ECO:0000256" key="1">
    <source>
        <dbReference type="SAM" id="Phobius"/>
    </source>
</evidence>
<evidence type="ECO:0000313" key="5">
    <source>
        <dbReference type="Proteomes" id="UP000182800"/>
    </source>
</evidence>
<feature type="transmembrane region" description="Helical" evidence="1">
    <location>
        <begin position="74"/>
        <end position="96"/>
    </location>
</feature>
<feature type="transmembrane region" description="Helical" evidence="1">
    <location>
        <begin position="337"/>
        <end position="357"/>
    </location>
</feature>